<reference evidence="2" key="1">
    <citation type="submission" date="2021-11" db="EMBL/GenBank/DDBJ databases">
        <authorList>
            <person name="Islam A."/>
            <person name="Islam S."/>
            <person name="Flora M.S."/>
            <person name="Rahman M."/>
            <person name="Ziaur R.M."/>
            <person name="Epstein J.H."/>
            <person name="Hassan M."/>
            <person name="Klassen M."/>
            <person name="Woodard K."/>
            <person name="Webb A."/>
            <person name="Webby R.J."/>
            <person name="El Zowalaty M.E."/>
        </authorList>
    </citation>
    <scope>NUCLEOTIDE SEQUENCE</scope>
    <source>
        <strain evidence="2">Pbs3</strain>
    </source>
</reference>
<evidence type="ECO:0008006" key="4">
    <source>
        <dbReference type="Google" id="ProtNLM"/>
    </source>
</evidence>
<dbReference type="AlphaFoldDB" id="A0AAU9KL27"/>
<gene>
    <name evidence="2" type="ORF">PBS003_LOCUS439</name>
</gene>
<organism evidence="2 3">
    <name type="scientific">Peronospora belbahrii</name>
    <dbReference type="NCBI Taxonomy" id="622444"/>
    <lineage>
        <taxon>Eukaryota</taxon>
        <taxon>Sar</taxon>
        <taxon>Stramenopiles</taxon>
        <taxon>Oomycota</taxon>
        <taxon>Peronosporomycetes</taxon>
        <taxon>Peronosporales</taxon>
        <taxon>Peronosporaceae</taxon>
        <taxon>Peronospora</taxon>
    </lineage>
</organism>
<protein>
    <recommendedName>
        <fullName evidence="4">Ribosomal protein L20</fullName>
    </recommendedName>
</protein>
<feature type="region of interest" description="Disordered" evidence="1">
    <location>
        <begin position="1"/>
        <end position="22"/>
    </location>
</feature>
<comment type="caution">
    <text evidence="2">The sequence shown here is derived from an EMBL/GenBank/DDBJ whole genome shotgun (WGS) entry which is preliminary data.</text>
</comment>
<evidence type="ECO:0000313" key="3">
    <source>
        <dbReference type="Proteomes" id="UP001160483"/>
    </source>
</evidence>
<name>A0AAU9KL27_9STRA</name>
<proteinExistence type="predicted"/>
<dbReference type="EMBL" id="CAKKTJ010000086">
    <property type="protein sequence ID" value="CAH0473553.1"/>
    <property type="molecule type" value="Genomic_DNA"/>
</dbReference>
<accession>A0AAU9KL27</accession>
<evidence type="ECO:0000256" key="1">
    <source>
        <dbReference type="SAM" id="MobiDB-lite"/>
    </source>
</evidence>
<feature type="compositionally biased region" description="Basic and acidic residues" evidence="1">
    <location>
        <begin position="13"/>
        <end position="22"/>
    </location>
</feature>
<evidence type="ECO:0000313" key="2">
    <source>
        <dbReference type="EMBL" id="CAH0473553.1"/>
    </source>
</evidence>
<sequence length="73" mass="8645">MSYEVPIKKLPTKHSDNGKKETKKVNVTWSRLLKRIGNKLEKLAELKVRFSIHTMYQKRCLMRQFATKQAKLV</sequence>
<dbReference type="Proteomes" id="UP001160483">
    <property type="component" value="Unassembled WGS sequence"/>
</dbReference>